<dbReference type="FunFam" id="3.30.420.40:FF:000172">
    <property type="entry name" value="Heat shock 70 kDa protein"/>
    <property type="match status" value="1"/>
</dbReference>
<dbReference type="PRINTS" id="PR00301">
    <property type="entry name" value="HEATSHOCK70"/>
</dbReference>
<dbReference type="Gene3D" id="3.30.30.30">
    <property type="match status" value="1"/>
</dbReference>
<organism evidence="5 6">
    <name type="scientific">Meloidogyne incognita</name>
    <name type="common">Southern root-knot nematode worm</name>
    <name type="synonym">Oxyuris incognita</name>
    <dbReference type="NCBI Taxonomy" id="6306"/>
    <lineage>
        <taxon>Eukaryota</taxon>
        <taxon>Metazoa</taxon>
        <taxon>Ecdysozoa</taxon>
        <taxon>Nematoda</taxon>
        <taxon>Chromadorea</taxon>
        <taxon>Rhabditida</taxon>
        <taxon>Tylenchina</taxon>
        <taxon>Tylenchomorpha</taxon>
        <taxon>Tylenchoidea</taxon>
        <taxon>Meloidogynidae</taxon>
        <taxon>Meloidogyninae</taxon>
        <taxon>Meloidogyne</taxon>
        <taxon>Meloidogyne incognita group</taxon>
    </lineage>
</organism>
<dbReference type="SUPFAM" id="SSF53067">
    <property type="entry name" value="Actin-like ATPase domain"/>
    <property type="match status" value="2"/>
</dbReference>
<keyword evidence="5" id="KW-1185">Reference proteome</keyword>
<dbReference type="Proteomes" id="UP000887563">
    <property type="component" value="Unplaced"/>
</dbReference>
<protein>
    <submittedName>
        <fullName evidence="6">Uncharacterized protein</fullName>
    </submittedName>
</protein>
<dbReference type="AlphaFoldDB" id="A0A914KRJ1"/>
<evidence type="ECO:0000256" key="1">
    <source>
        <dbReference type="ARBA" id="ARBA00007381"/>
    </source>
</evidence>
<dbReference type="GO" id="GO:0006950">
    <property type="term" value="P:response to stress"/>
    <property type="evidence" value="ECO:0007669"/>
    <property type="project" value="UniProtKB-ARBA"/>
</dbReference>
<dbReference type="InterPro" id="IPR043129">
    <property type="entry name" value="ATPase_NBD"/>
</dbReference>
<dbReference type="PROSITE" id="PS00329">
    <property type="entry name" value="HSP70_2"/>
    <property type="match status" value="1"/>
</dbReference>
<dbReference type="FunFam" id="3.90.640.10:FF:000134">
    <property type="entry name" value="Heat shock cognate 71 kDa protein"/>
    <property type="match status" value="1"/>
</dbReference>
<evidence type="ECO:0000256" key="2">
    <source>
        <dbReference type="ARBA" id="ARBA00022741"/>
    </source>
</evidence>
<keyword evidence="2" id="KW-0547">Nucleotide-binding</keyword>
<dbReference type="FunFam" id="3.30.420.40:FF:000004">
    <property type="entry name" value="Molecular chaperone DnaK"/>
    <property type="match status" value="1"/>
</dbReference>
<name>A0A914KRJ1_MELIC</name>
<reference evidence="6" key="1">
    <citation type="submission" date="2022-11" db="UniProtKB">
        <authorList>
            <consortium name="WormBaseParasite"/>
        </authorList>
    </citation>
    <scope>IDENTIFICATION</scope>
</reference>
<keyword evidence="3" id="KW-0067">ATP-binding</keyword>
<dbReference type="PANTHER" id="PTHR19375">
    <property type="entry name" value="HEAT SHOCK PROTEIN 70KDA"/>
    <property type="match status" value="1"/>
</dbReference>
<dbReference type="InterPro" id="IPR013126">
    <property type="entry name" value="Hsp_70_fam"/>
</dbReference>
<dbReference type="Pfam" id="PF00012">
    <property type="entry name" value="HSP70"/>
    <property type="match status" value="1"/>
</dbReference>
<dbReference type="Gene3D" id="3.90.640.10">
    <property type="entry name" value="Actin, Chain A, domain 4"/>
    <property type="match status" value="1"/>
</dbReference>
<proteinExistence type="inferred from homology"/>
<comment type="similarity">
    <text evidence="1">Belongs to the heat shock protein 70 family.</text>
</comment>
<sequence>MLAVSLLVRVGVFQHGKAKLLLMIKVCFWNEFTSSNFISSGNRTTPSYVAFTDTERLIGDAAEIQVAMNPSNTVFDAKRLIGRKFDDPAVQSDMKYWPFKVIQGEYARPKIQVEVKGEMKAFFPEEVSAMVLAKMEETAEAFLGQTVKDAVITVPAYFNDSQRQATKDAGTISGLNVLRIINEPTAAAAAIAYGLDKKGQGERNVLIFDLGGGTFDVSILTIEDGIFEVKSTAGDTHLGGEDFDNRMVNHFVAEFKRKRKKDLTTNPRALRRLRTACECAKRTLSSFTQASINPDEAVAYGAAVQAAILSGDKSENVQDLLLLDFAPLSLGIETAVGDMAQVPSYYADVSSTTNTSDTCVADGSEISTATHRQVIAKCS</sequence>
<dbReference type="GO" id="GO:0140662">
    <property type="term" value="F:ATP-dependent protein folding chaperone"/>
    <property type="evidence" value="ECO:0007669"/>
    <property type="project" value="InterPro"/>
</dbReference>
<dbReference type="InterPro" id="IPR018181">
    <property type="entry name" value="Heat_shock_70_CS"/>
</dbReference>
<dbReference type="Gene3D" id="3.30.420.40">
    <property type="match status" value="2"/>
</dbReference>
<accession>A0A914KRJ1</accession>
<evidence type="ECO:0000313" key="6">
    <source>
        <dbReference type="WBParaSite" id="Minc3s00086g04119"/>
    </source>
</evidence>
<evidence type="ECO:0000313" key="5">
    <source>
        <dbReference type="Proteomes" id="UP000887563"/>
    </source>
</evidence>
<evidence type="ECO:0000256" key="4">
    <source>
        <dbReference type="ARBA" id="ARBA00023016"/>
    </source>
</evidence>
<keyword evidence="4" id="KW-0346">Stress response</keyword>
<dbReference type="FunFam" id="3.30.30.30:FF:000001">
    <property type="entry name" value="heat shock 70 kDa protein-like"/>
    <property type="match status" value="1"/>
</dbReference>
<dbReference type="WBParaSite" id="Minc3s00086g04119">
    <property type="protein sequence ID" value="Minc3s00086g04119"/>
    <property type="gene ID" value="Minc3s00086g04119"/>
</dbReference>
<evidence type="ECO:0000256" key="3">
    <source>
        <dbReference type="ARBA" id="ARBA00022840"/>
    </source>
</evidence>
<dbReference type="GO" id="GO:0005524">
    <property type="term" value="F:ATP binding"/>
    <property type="evidence" value="ECO:0007669"/>
    <property type="project" value="UniProtKB-KW"/>
</dbReference>